<evidence type="ECO:0000256" key="2">
    <source>
        <dbReference type="SAM" id="SignalP"/>
    </source>
</evidence>
<keyword evidence="4" id="KW-1185">Reference proteome</keyword>
<dbReference type="KEGG" id="beq:BEWA_004480"/>
<gene>
    <name evidence="3" type="ORF">BEWA_004480</name>
</gene>
<dbReference type="GeneID" id="15805598"/>
<feature type="region of interest" description="Disordered" evidence="1">
    <location>
        <begin position="248"/>
        <end position="304"/>
    </location>
</feature>
<sequence>MKSFILFIVSILIQRACTSPYKPRFPIDFDLADELPDTIRMIKSTSHPEARYYTVKRSLTGYYRLGDVKNAGEMVCPGNPNDMDRFLLVVDLTNKIRYLRIVCKIKKRGRNQRKILEFITSPEGTNKFRPVSRTSFCLNLPAQGNTSIIQVDDDVKAMVKRYSVRPEMKYRFIIGVVKYGRKVITCRDQNLIERQIIYDYSEKPLITIISIYGDGDCGVEKYTYRKEDDRFVINDRKYTPVFLKPQDESVVVDNPDSKPEEKPAEKESDGEKPSTSADDSGTASADTDTATEATSDESGELAAGASPISGYEWLLELEDGATLVKEGKECMSIFSELEEMSGLENFNKDEMESRMADNSNVFEYFNE</sequence>
<feature type="compositionally biased region" description="Basic and acidic residues" evidence="1">
    <location>
        <begin position="255"/>
        <end position="272"/>
    </location>
</feature>
<evidence type="ECO:0000313" key="3">
    <source>
        <dbReference type="EMBL" id="AFZ81040.1"/>
    </source>
</evidence>
<proteinExistence type="predicted"/>
<keyword evidence="2" id="KW-0732">Signal</keyword>
<feature type="compositionally biased region" description="Low complexity" evidence="1">
    <location>
        <begin position="274"/>
        <end position="293"/>
    </location>
</feature>
<organism evidence="3 4">
    <name type="scientific">Theileria equi strain WA</name>
    <dbReference type="NCBI Taxonomy" id="1537102"/>
    <lineage>
        <taxon>Eukaryota</taxon>
        <taxon>Sar</taxon>
        <taxon>Alveolata</taxon>
        <taxon>Apicomplexa</taxon>
        <taxon>Aconoidasida</taxon>
        <taxon>Piroplasmida</taxon>
        <taxon>Theileriidae</taxon>
        <taxon>Theileria</taxon>
    </lineage>
</organism>
<evidence type="ECO:0000313" key="4">
    <source>
        <dbReference type="Proteomes" id="UP000031512"/>
    </source>
</evidence>
<dbReference type="Proteomes" id="UP000031512">
    <property type="component" value="Chromosome 3"/>
</dbReference>
<protein>
    <submittedName>
        <fullName evidence="3">Signal peptide-containing protein</fullName>
    </submittedName>
</protein>
<dbReference type="RefSeq" id="XP_004830706.1">
    <property type="nucleotide sequence ID" value="XM_004830649.1"/>
</dbReference>
<feature type="signal peptide" evidence="2">
    <location>
        <begin position="1"/>
        <end position="18"/>
    </location>
</feature>
<dbReference type="VEuPathDB" id="PiroplasmaDB:BEWA_004480"/>
<reference evidence="3 4" key="1">
    <citation type="journal article" date="2012" name="BMC Genomics">
        <title>Comparative genomic analysis and phylogenetic position of Theileria equi.</title>
        <authorList>
            <person name="Kappmeyer L.S."/>
            <person name="Thiagarajan M."/>
            <person name="Herndon D.R."/>
            <person name="Ramsay J.D."/>
            <person name="Caler E."/>
            <person name="Djikeng A."/>
            <person name="Gillespie J.J."/>
            <person name="Lau A.O."/>
            <person name="Roalson E.H."/>
            <person name="Silva J.C."/>
            <person name="Silva M.G."/>
            <person name="Suarez C.E."/>
            <person name="Ueti M.W."/>
            <person name="Nene V.M."/>
            <person name="Mealey R.H."/>
            <person name="Knowles D.P."/>
            <person name="Brayton K.A."/>
        </authorList>
    </citation>
    <scope>NUCLEOTIDE SEQUENCE [LARGE SCALE GENOMIC DNA]</scope>
    <source>
        <strain evidence="3 4">WA</strain>
    </source>
</reference>
<feature type="chain" id="PRO_5003939408" evidence="2">
    <location>
        <begin position="19"/>
        <end position="367"/>
    </location>
</feature>
<dbReference type="EMBL" id="CP001670">
    <property type="protein sequence ID" value="AFZ81040.1"/>
    <property type="molecule type" value="Genomic_DNA"/>
</dbReference>
<accession>L0AZP7</accession>
<name>L0AZP7_THEEQ</name>
<dbReference type="AlphaFoldDB" id="L0AZP7"/>
<evidence type="ECO:0000256" key="1">
    <source>
        <dbReference type="SAM" id="MobiDB-lite"/>
    </source>
</evidence>